<dbReference type="AlphaFoldDB" id="A0A7S4AX66"/>
<feature type="region of interest" description="Disordered" evidence="1">
    <location>
        <begin position="463"/>
        <end position="484"/>
    </location>
</feature>
<dbReference type="EMBL" id="HBIX01034650">
    <property type="protein sequence ID" value="CAE0729857.1"/>
    <property type="molecule type" value="Transcribed_RNA"/>
</dbReference>
<sequence>MYIRNAQGQLMWVPPTQEFTPATQITRKQAIQNCIRKQLQREEWMRFNAPPPEDDLHFHDQNSYHDGSTISNNCHNNAVPVANSTLIANHGNILYRGQQPYNQMDPPIPRVIHSTPPTTYPITSPGNVDIGSNGMAPSYRNNVYRPPYNDTNAVEEGLIPDPGAYISCMSILFGSRIKSQRTNPSTRKTGFTAYDPLNISTSEVEIDDDLQSHSVRPRRSGKNNAFLCNGIRGPGKKFDYPCGKELNNFGSQNSLSSVVSESIEIENITSLKTRLKIIDSKDDLQVSANQTQHQSEDEENIQQSVYLNSPYEKIAISVAGSDDEKTKGLHSSEGVLSVHDSYEEHSYLIDSMSATNDEIQRNMNKLEDTGAVKVTDKFNEGFEKECEKSCLASVVEDHPQEEVKGQAVSYEEHSYLVDTMSVMNDEVQPIMNMLEGTGAVKLNDKFNGVFVDYEKSCLASVDEDDPQDEINGRANANRGDTTETTLTAREQTNVESSICEVCTEESVHEICSEQSVYAVCTEESIQKVCTEESIREVCTEQSVDAVCPEQSVNEICTEQNFDDVCTEQSFHEVCTEQSVHEVCTEHNVNKFCTERSVREICPEQSVHNVYTERIIADVRDFIADAYPSFDEPAEPCKIGEINANKLNTISPLTTSSSDAENRQVVANISPVTKKASPLSKPNVISHETSKIKVYRYADLVNNDTSSLVNQ</sequence>
<gene>
    <name evidence="2" type="ORF">PAUS00366_LOCUS22642</name>
</gene>
<proteinExistence type="predicted"/>
<evidence type="ECO:0000313" key="2">
    <source>
        <dbReference type="EMBL" id="CAE0729857.1"/>
    </source>
</evidence>
<protein>
    <submittedName>
        <fullName evidence="2">Uncharacterized protein</fullName>
    </submittedName>
</protein>
<reference evidence="2" key="1">
    <citation type="submission" date="2021-01" db="EMBL/GenBank/DDBJ databases">
        <authorList>
            <person name="Corre E."/>
            <person name="Pelletier E."/>
            <person name="Niang G."/>
            <person name="Scheremetjew M."/>
            <person name="Finn R."/>
            <person name="Kale V."/>
            <person name="Holt S."/>
            <person name="Cochrane G."/>
            <person name="Meng A."/>
            <person name="Brown T."/>
            <person name="Cohen L."/>
        </authorList>
    </citation>
    <scope>NUCLEOTIDE SEQUENCE</scope>
    <source>
        <strain evidence="2">10249 10 AB</strain>
    </source>
</reference>
<dbReference type="PANTHER" id="PTHR37999">
    <property type="entry name" value="MUCIN-17"/>
    <property type="match status" value="1"/>
</dbReference>
<dbReference type="InterPro" id="IPR053311">
    <property type="entry name" value="Mucosal_Integrity_Assoc"/>
</dbReference>
<evidence type="ECO:0000256" key="1">
    <source>
        <dbReference type="SAM" id="MobiDB-lite"/>
    </source>
</evidence>
<name>A0A7S4AX66_9STRA</name>
<dbReference type="PANTHER" id="PTHR37999:SF2">
    <property type="entry name" value="MUCIN-17"/>
    <property type="match status" value="1"/>
</dbReference>
<accession>A0A7S4AX66</accession>
<organism evidence="2">
    <name type="scientific">Pseudo-nitzschia australis</name>
    <dbReference type="NCBI Taxonomy" id="44445"/>
    <lineage>
        <taxon>Eukaryota</taxon>
        <taxon>Sar</taxon>
        <taxon>Stramenopiles</taxon>
        <taxon>Ochrophyta</taxon>
        <taxon>Bacillariophyta</taxon>
        <taxon>Bacillariophyceae</taxon>
        <taxon>Bacillariophycidae</taxon>
        <taxon>Bacillariales</taxon>
        <taxon>Bacillariaceae</taxon>
        <taxon>Pseudo-nitzschia</taxon>
    </lineage>
</organism>